<evidence type="ECO:0000256" key="2">
    <source>
        <dbReference type="ARBA" id="ARBA00004496"/>
    </source>
</evidence>
<dbReference type="AlphaFoldDB" id="A0AAW1MBG9"/>
<dbReference type="InterPro" id="IPR025086">
    <property type="entry name" value="SDE2/SF3A3_SAP"/>
</dbReference>
<dbReference type="Proteomes" id="UP001443914">
    <property type="component" value="Unassembled WGS sequence"/>
</dbReference>
<dbReference type="GO" id="GO:0005634">
    <property type="term" value="C:nucleus"/>
    <property type="evidence" value="ECO:0007669"/>
    <property type="project" value="UniProtKB-SubCell"/>
</dbReference>
<keyword evidence="7" id="KW-0539">Nucleus</keyword>
<comment type="similarity">
    <text evidence="3">Belongs to the SDE2 family.</text>
</comment>
<dbReference type="Gene3D" id="3.10.20.90">
    <property type="entry name" value="Phosphatidylinositol 3-kinase Catalytic Subunit, Chain A, domain 1"/>
    <property type="match status" value="1"/>
</dbReference>
<feature type="compositionally biased region" description="Polar residues" evidence="9">
    <location>
        <begin position="298"/>
        <end position="308"/>
    </location>
</feature>
<feature type="compositionally biased region" description="Basic and acidic residues" evidence="9">
    <location>
        <begin position="267"/>
        <end position="278"/>
    </location>
</feature>
<keyword evidence="4" id="KW-0963">Cytoplasm</keyword>
<feature type="region of interest" description="Disordered" evidence="9">
    <location>
        <begin position="217"/>
        <end position="326"/>
    </location>
</feature>
<evidence type="ECO:0000313" key="12">
    <source>
        <dbReference type="EMBL" id="KAK9743159.1"/>
    </source>
</evidence>
<dbReference type="PANTHER" id="PTHR12786:SF1">
    <property type="entry name" value="SPLICING REGULATOR SDE2"/>
    <property type="match status" value="1"/>
</dbReference>
<accession>A0AAW1MBG9</accession>
<dbReference type="CDD" id="cd17039">
    <property type="entry name" value="Ubl_ubiquitin_like"/>
    <property type="match status" value="1"/>
</dbReference>
<evidence type="ECO:0000256" key="3">
    <source>
        <dbReference type="ARBA" id="ARBA00008726"/>
    </source>
</evidence>
<evidence type="ECO:0000259" key="10">
    <source>
        <dbReference type="Pfam" id="PF13297"/>
    </source>
</evidence>
<dbReference type="SUPFAM" id="SSF54236">
    <property type="entry name" value="Ubiquitin-like"/>
    <property type="match status" value="1"/>
</dbReference>
<evidence type="ECO:0000256" key="5">
    <source>
        <dbReference type="ARBA" id="ARBA00022664"/>
    </source>
</evidence>
<dbReference type="GO" id="GO:0006397">
    <property type="term" value="P:mRNA processing"/>
    <property type="evidence" value="ECO:0007669"/>
    <property type="project" value="UniProtKB-KW"/>
</dbReference>
<keyword evidence="5" id="KW-0507">mRNA processing</keyword>
<evidence type="ECO:0008006" key="14">
    <source>
        <dbReference type="Google" id="ProtNLM"/>
    </source>
</evidence>
<comment type="caution">
    <text evidence="12">The sequence shown here is derived from an EMBL/GenBank/DDBJ whole genome shotgun (WGS) entry which is preliminary data.</text>
</comment>
<reference evidence="12" key="1">
    <citation type="submission" date="2024-03" db="EMBL/GenBank/DDBJ databases">
        <title>WGS assembly of Saponaria officinalis var. Norfolk2.</title>
        <authorList>
            <person name="Jenkins J."/>
            <person name="Shu S."/>
            <person name="Grimwood J."/>
            <person name="Barry K."/>
            <person name="Goodstein D."/>
            <person name="Schmutz J."/>
            <person name="Leebens-Mack J."/>
            <person name="Osbourn A."/>
        </authorList>
    </citation>
    <scope>NUCLEOTIDE SEQUENCE [LARGE SCALE GENOMIC DNA]</scope>
    <source>
        <strain evidence="12">JIC</strain>
    </source>
</reference>
<name>A0AAW1MBG9_SAPOF</name>
<proteinExistence type="inferred from homology"/>
<evidence type="ECO:0000256" key="7">
    <source>
        <dbReference type="ARBA" id="ARBA00023242"/>
    </source>
</evidence>
<evidence type="ECO:0000256" key="8">
    <source>
        <dbReference type="ARBA" id="ARBA00023306"/>
    </source>
</evidence>
<dbReference type="InterPro" id="IPR051421">
    <property type="entry name" value="RNA_Proc_DNA_Dmg_Regulator"/>
</dbReference>
<feature type="compositionally biased region" description="Polar residues" evidence="9">
    <location>
        <begin position="245"/>
        <end position="262"/>
    </location>
</feature>
<protein>
    <recommendedName>
        <fullName evidence="14">Sde2 N-terminal ubiquitin domain-containing protein</fullName>
    </recommendedName>
</protein>
<comment type="subcellular location">
    <subcellularLocation>
        <location evidence="2">Cytoplasm</location>
    </subcellularLocation>
    <subcellularLocation>
        <location evidence="1">Nucleus</location>
    </subcellularLocation>
</comment>
<dbReference type="EMBL" id="JBDFQZ010000003">
    <property type="protein sequence ID" value="KAK9743159.1"/>
    <property type="molecule type" value="Genomic_DNA"/>
</dbReference>
<evidence type="ECO:0000256" key="6">
    <source>
        <dbReference type="ARBA" id="ARBA00023187"/>
    </source>
</evidence>
<evidence type="ECO:0000256" key="9">
    <source>
        <dbReference type="SAM" id="MobiDB-lite"/>
    </source>
</evidence>
<feature type="domain" description="SDE2/SF3A3 SAP" evidence="10">
    <location>
        <begin position="383"/>
        <end position="447"/>
    </location>
</feature>
<sequence>MAETTPKITQIFIKFFDNKTLTLQFPTQFTITPQSISHQIQSLTQIPPQFQTLTLNGKLLSPTTPSKIPNYSTLTLNTPLLGGKGGFGSLLRGAGTKAGQKKTNNFDACRDMSGRRLRHVNADKKLEEWKAGEEERKLEKTAEKYLKDMAKKGKGGKRDDGAEKYVEKYREDSARCVEEVDKSVREAALVGRKRKGVDKVKGGDVDAKKFKIWMGKRKVDDTDSDDSGEDTESDDSDTENEKSAVTDNGSQSDSSKDASNGSVRVPKLAEDHSVKETSDSGSGEENGTLTEGGVETDATANGSNSQSDGDGHMETSSDGEANLSGKPCVSVSADVAATSPQIISDQLPHSSTLVKVGDEVPEDSVCKSAFPDEAVNVSPNVVEVSQPLNFDDFNSSSELEILGMERLKTELQERGLKCGGTLQERAARLFLLKTTPLEKLPKKLLAKK</sequence>
<dbReference type="PANTHER" id="PTHR12786">
    <property type="entry name" value="SPLICING FACTOR SF3A-RELATED"/>
    <property type="match status" value="1"/>
</dbReference>
<organism evidence="12 13">
    <name type="scientific">Saponaria officinalis</name>
    <name type="common">Common soapwort</name>
    <name type="synonym">Lychnis saponaria</name>
    <dbReference type="NCBI Taxonomy" id="3572"/>
    <lineage>
        <taxon>Eukaryota</taxon>
        <taxon>Viridiplantae</taxon>
        <taxon>Streptophyta</taxon>
        <taxon>Embryophyta</taxon>
        <taxon>Tracheophyta</taxon>
        <taxon>Spermatophyta</taxon>
        <taxon>Magnoliopsida</taxon>
        <taxon>eudicotyledons</taxon>
        <taxon>Gunneridae</taxon>
        <taxon>Pentapetalae</taxon>
        <taxon>Caryophyllales</taxon>
        <taxon>Caryophyllaceae</taxon>
        <taxon>Caryophylleae</taxon>
        <taxon>Saponaria</taxon>
    </lineage>
</organism>
<keyword evidence="6" id="KW-0508">mRNA splicing</keyword>
<dbReference type="GO" id="GO:0005737">
    <property type="term" value="C:cytoplasm"/>
    <property type="evidence" value="ECO:0007669"/>
    <property type="project" value="UniProtKB-SubCell"/>
</dbReference>
<evidence type="ECO:0000313" key="13">
    <source>
        <dbReference type="Proteomes" id="UP001443914"/>
    </source>
</evidence>
<feature type="compositionally biased region" description="Acidic residues" evidence="9">
    <location>
        <begin position="222"/>
        <end position="238"/>
    </location>
</feature>
<feature type="compositionally biased region" description="Polar residues" evidence="9">
    <location>
        <begin position="279"/>
        <end position="289"/>
    </location>
</feature>
<dbReference type="Pfam" id="PF22782">
    <property type="entry name" value="SDE2"/>
    <property type="match status" value="1"/>
</dbReference>
<keyword evidence="8" id="KW-0131">Cell cycle</keyword>
<dbReference type="InterPro" id="IPR029071">
    <property type="entry name" value="Ubiquitin-like_domsf"/>
</dbReference>
<dbReference type="Pfam" id="PF13297">
    <property type="entry name" value="SDE2_2C"/>
    <property type="match status" value="1"/>
</dbReference>
<feature type="domain" description="SDE2-like" evidence="11">
    <location>
        <begin position="82"/>
        <end position="185"/>
    </location>
</feature>
<evidence type="ECO:0000256" key="1">
    <source>
        <dbReference type="ARBA" id="ARBA00004123"/>
    </source>
</evidence>
<gene>
    <name evidence="12" type="ORF">RND81_03G220800</name>
</gene>
<dbReference type="GO" id="GO:0008380">
    <property type="term" value="P:RNA splicing"/>
    <property type="evidence" value="ECO:0007669"/>
    <property type="project" value="UniProtKB-KW"/>
</dbReference>
<evidence type="ECO:0000256" key="4">
    <source>
        <dbReference type="ARBA" id="ARBA00022490"/>
    </source>
</evidence>
<dbReference type="InterPro" id="IPR053822">
    <property type="entry name" value="SDE2-like_dom"/>
</dbReference>
<keyword evidence="13" id="KW-1185">Reference proteome</keyword>
<evidence type="ECO:0000259" key="11">
    <source>
        <dbReference type="Pfam" id="PF22782"/>
    </source>
</evidence>